<dbReference type="InterPro" id="IPR001867">
    <property type="entry name" value="OmpR/PhoB-type_DNA-bd"/>
</dbReference>
<dbReference type="InterPro" id="IPR058852">
    <property type="entry name" value="HTH_77"/>
</dbReference>
<dbReference type="Gene3D" id="3.40.50.300">
    <property type="entry name" value="P-loop containing nucleotide triphosphate hydrolases"/>
    <property type="match status" value="1"/>
</dbReference>
<dbReference type="SMART" id="SM00862">
    <property type="entry name" value="Trans_reg_C"/>
    <property type="match status" value="1"/>
</dbReference>
<dbReference type="Gene3D" id="1.25.40.10">
    <property type="entry name" value="Tetratricopeptide repeat domain"/>
    <property type="match status" value="2"/>
</dbReference>
<dbReference type="SUPFAM" id="SSF48452">
    <property type="entry name" value="TPR-like"/>
    <property type="match status" value="2"/>
</dbReference>
<name>A0A1E3RU52_9MYCO</name>
<dbReference type="GO" id="GO:0006355">
    <property type="term" value="P:regulation of DNA-templated transcription"/>
    <property type="evidence" value="ECO:0007669"/>
    <property type="project" value="InterPro"/>
</dbReference>
<dbReference type="RefSeq" id="WP_069406018.1">
    <property type="nucleotide sequence ID" value="NZ_MIGZ01000086.1"/>
</dbReference>
<reference evidence="7" key="1">
    <citation type="submission" date="2016-09" db="EMBL/GenBank/DDBJ databases">
        <authorList>
            <person name="Greninger A.L."/>
            <person name="Jerome K.R."/>
            <person name="Mcnair B."/>
            <person name="Wallis C."/>
            <person name="Fang F."/>
        </authorList>
    </citation>
    <scope>NUCLEOTIDE SEQUENCE [LARGE SCALE GENOMIC DNA]</scope>
    <source>
        <strain evidence="7">M7</strain>
    </source>
</reference>
<dbReference type="SUPFAM" id="SSF52540">
    <property type="entry name" value="P-loop containing nucleoside triphosphate hydrolases"/>
    <property type="match status" value="1"/>
</dbReference>
<dbReference type="GO" id="GO:0043531">
    <property type="term" value="F:ADP binding"/>
    <property type="evidence" value="ECO:0007669"/>
    <property type="project" value="InterPro"/>
</dbReference>
<dbReference type="SMART" id="SM01043">
    <property type="entry name" value="BTAD"/>
    <property type="match status" value="1"/>
</dbReference>
<proteinExistence type="inferred from homology"/>
<accession>A0A1E3RU52</accession>
<feature type="domain" description="OmpR/PhoB-type" evidence="5">
    <location>
        <begin position="1"/>
        <end position="93"/>
    </location>
</feature>
<organism evidence="6 7">
    <name type="scientific">Mycolicibacterium holsaticum</name>
    <dbReference type="NCBI Taxonomy" id="152142"/>
    <lineage>
        <taxon>Bacteria</taxon>
        <taxon>Bacillati</taxon>
        <taxon>Actinomycetota</taxon>
        <taxon>Actinomycetes</taxon>
        <taxon>Mycobacteriales</taxon>
        <taxon>Mycobacteriaceae</taxon>
        <taxon>Mycolicibacterium</taxon>
    </lineage>
</organism>
<dbReference type="OrthoDB" id="9812579at2"/>
<dbReference type="AlphaFoldDB" id="A0A1E3RU52"/>
<dbReference type="PANTHER" id="PTHR47691:SF3">
    <property type="entry name" value="HTH-TYPE TRANSCRIPTIONAL REGULATOR RV0890C-RELATED"/>
    <property type="match status" value="1"/>
</dbReference>
<evidence type="ECO:0000256" key="4">
    <source>
        <dbReference type="SAM" id="MobiDB-lite"/>
    </source>
</evidence>
<comment type="caution">
    <text evidence="6">The sequence shown here is derived from an EMBL/GenBank/DDBJ whole genome shotgun (WGS) entry which is preliminary data.</text>
</comment>
<comment type="similarity">
    <text evidence="1">Belongs to the AfsR/DnrI/RedD regulatory family.</text>
</comment>
<evidence type="ECO:0000256" key="3">
    <source>
        <dbReference type="PROSITE-ProRule" id="PRU01091"/>
    </source>
</evidence>
<dbReference type="InterPro" id="IPR016032">
    <property type="entry name" value="Sig_transdc_resp-reg_C-effctor"/>
</dbReference>
<dbReference type="InterPro" id="IPR027417">
    <property type="entry name" value="P-loop_NTPase"/>
</dbReference>
<dbReference type="PRINTS" id="PR00364">
    <property type="entry name" value="DISEASERSIST"/>
</dbReference>
<evidence type="ECO:0000313" key="6">
    <source>
        <dbReference type="EMBL" id="ODQ92907.1"/>
    </source>
</evidence>
<dbReference type="Gene3D" id="1.10.10.10">
    <property type="entry name" value="Winged helix-like DNA-binding domain superfamily/Winged helix DNA-binding domain"/>
    <property type="match status" value="1"/>
</dbReference>
<gene>
    <name evidence="6" type="ORF">BHQ17_15195</name>
</gene>
<evidence type="ECO:0000259" key="5">
    <source>
        <dbReference type="PROSITE" id="PS51755"/>
    </source>
</evidence>
<dbReference type="SUPFAM" id="SSF46894">
    <property type="entry name" value="C-terminal effector domain of the bipartite response regulators"/>
    <property type="match status" value="1"/>
</dbReference>
<evidence type="ECO:0000256" key="2">
    <source>
        <dbReference type="ARBA" id="ARBA00023125"/>
    </source>
</evidence>
<keyword evidence="2 3" id="KW-0238">DNA-binding</keyword>
<sequence>MAVEFRILGEVEAYSDGRRLDIGHARQRCVLVCLLVDVNRPISTDQLINRVWADDPPYKARNALAAYISRLRQLLATDDVEIVRGPAGYVLRADPMSIDLHRFRHLASAARACANSGEATVLFNEALDLWRGKPFELIDAPWANGVREALELDRLSVMLDRNDVALDAGRHFDVLAELTTALDQHSLDERMAGQLMLAQYRSGRQADALDTYRAMRERLVEQLGVDPSPSLQAVHRQILDGDLTHPIKQPTTASRDAHSRGGLPRRTTRLIGRDDDTVRVGAALTNGSLVTLTGVGGVGKTVLALEVAGRNQSRFADGAWFCELAPLDDGAAVGHAVAASLRLQEKAGVGIEGTVIEFLRARQVLLVIDNCEHVLDACAHLVERITRECPQVCVLATSRRPLALAGEQVIPVDTLPGGPAAELFAERAKASRPDFDLDKEPVGAVAEICRRVDGLPLAIELAAARMRVMNSLEVARRLDRLRLLSGGARSAHPRQQSLAATIDWSYRLLDEDEQSLFARLSIFAGGFDLAAAHAVCGADGAAEDDTLELLIGLVDKSMVTVRSGADRTRYGILETLREYGRQRLRENGRDTEYALRHAVYFAELGERAAVGMHGADEKAWVERTLPDYDNFRVAFDRAMLDGDVDVALRLIASSAELIHLRVGYESADWAQRVLPLAKPDHRLYAAAVGLAARGAWNRGDYPRSRALAALAEGRAPGAGSGRVAYPADVLADVAMYEGDVASVLAYYTSELERARGDSDPVRLVWTLYYVAICHALLHTPHAGLPFAEESVRVADATANPTAQSMARYALGQVLKKADPQRAQALFDEAAELAASVQNFGWHGLALREAAAIRAVHADPATAARIFVEVLNIWDRVGDWSNQWPSLQYVAKLLVRLGAGDDARALHRVLVDAGKASPTILAQMATVPQDPDDVLTAAAAVARARTALLRYF</sequence>
<protein>
    <submittedName>
        <fullName evidence="6">Transcriptional regulator</fullName>
    </submittedName>
</protein>
<dbReference type="GO" id="GO:0000160">
    <property type="term" value="P:phosphorelay signal transduction system"/>
    <property type="evidence" value="ECO:0007669"/>
    <property type="project" value="InterPro"/>
</dbReference>
<dbReference type="Pfam" id="PF25872">
    <property type="entry name" value="HTH_77"/>
    <property type="match status" value="1"/>
</dbReference>
<dbReference type="Pfam" id="PF03704">
    <property type="entry name" value="BTAD"/>
    <property type="match status" value="1"/>
</dbReference>
<evidence type="ECO:0000313" key="7">
    <source>
        <dbReference type="Proteomes" id="UP000094243"/>
    </source>
</evidence>
<keyword evidence="7" id="KW-1185">Reference proteome</keyword>
<feature type="region of interest" description="Disordered" evidence="4">
    <location>
        <begin position="244"/>
        <end position="268"/>
    </location>
</feature>
<dbReference type="PANTHER" id="PTHR47691">
    <property type="entry name" value="REGULATOR-RELATED"/>
    <property type="match status" value="1"/>
</dbReference>
<dbReference type="InterPro" id="IPR011990">
    <property type="entry name" value="TPR-like_helical_dom_sf"/>
</dbReference>
<dbReference type="PROSITE" id="PS51755">
    <property type="entry name" value="OMPR_PHOB"/>
    <property type="match status" value="1"/>
</dbReference>
<dbReference type="InterPro" id="IPR005158">
    <property type="entry name" value="BTAD"/>
</dbReference>
<dbReference type="InterPro" id="IPR036388">
    <property type="entry name" value="WH-like_DNA-bd_sf"/>
</dbReference>
<dbReference type="EMBL" id="MIGZ01000086">
    <property type="protein sequence ID" value="ODQ92907.1"/>
    <property type="molecule type" value="Genomic_DNA"/>
</dbReference>
<dbReference type="GO" id="GO:0003677">
    <property type="term" value="F:DNA binding"/>
    <property type="evidence" value="ECO:0007669"/>
    <property type="project" value="UniProtKB-UniRule"/>
</dbReference>
<dbReference type="Pfam" id="PF00486">
    <property type="entry name" value="Trans_reg_C"/>
    <property type="match status" value="1"/>
</dbReference>
<feature type="DNA-binding region" description="OmpR/PhoB-type" evidence="3">
    <location>
        <begin position="1"/>
        <end position="93"/>
    </location>
</feature>
<dbReference type="CDD" id="cd15831">
    <property type="entry name" value="BTAD"/>
    <property type="match status" value="1"/>
</dbReference>
<evidence type="ECO:0000256" key="1">
    <source>
        <dbReference type="ARBA" id="ARBA00005820"/>
    </source>
</evidence>
<dbReference type="Proteomes" id="UP000094243">
    <property type="component" value="Unassembled WGS sequence"/>
</dbReference>